<evidence type="ECO:0000313" key="3">
    <source>
        <dbReference type="EMBL" id="OQO06539.1"/>
    </source>
</evidence>
<dbReference type="InParanoid" id="A0A1V8T5F5"/>
<feature type="compositionally biased region" description="Polar residues" evidence="1">
    <location>
        <begin position="454"/>
        <end position="469"/>
    </location>
</feature>
<dbReference type="InterPro" id="IPR011009">
    <property type="entry name" value="Kinase-like_dom_sf"/>
</dbReference>
<dbReference type="OrthoDB" id="4062651at2759"/>
<dbReference type="GO" id="GO:0004672">
    <property type="term" value="F:protein kinase activity"/>
    <property type="evidence" value="ECO:0007669"/>
    <property type="project" value="InterPro"/>
</dbReference>
<gene>
    <name evidence="3" type="ORF">B0A48_08322</name>
</gene>
<accession>A0A1V8T5F5</accession>
<dbReference type="EMBL" id="NAJO01000016">
    <property type="protein sequence ID" value="OQO06539.1"/>
    <property type="molecule type" value="Genomic_DNA"/>
</dbReference>
<dbReference type="PANTHER" id="PTHR44305:SF24">
    <property type="entry name" value="TYROSINE-PROTEIN KINASE C03B1.5-RELATED"/>
    <property type="match status" value="1"/>
</dbReference>
<sequence>MGTRTLAQIAPTAGEIALNAYIYGYGGHSLVTPHAALKRLWWTDIRIEAKVTRAYVVSKLRGEEQEFLDRPLAFGEGLTDDTYMEWILERSKRLFLILAEIGVPDQIFGCIDDSWDDADLPVSLEDVETLELSYEPDEKLNKQFYQTQFLYLLRELKHGHHIDYGPKEHIPMEYVNTLPPAVSLQSWDRIHFAGWPDDIFVRRKFALIDKDTGQNRREAFTRDLRKAKLHKHEHIACAWASYTSEDAGYVLSDFVAEHTLRTYIGHRTPMQLLRVVPSERPRMLYEWMHCLADTLAFLHRRGVAHTAIRPSNILINHDNRVAFADIGSLRTFQHDKKTMKTEIYEYAAPESQICREPISLASSPPTSSMGAFSRLRKLSSSASSSSTPSSDTSSTRSNSFFTNATTPTSSPFMKTGRSNSLTSLTTAMSPLSFSRSASSIRNFSRHLGSPTMSLSTFSVPPSPTASSIPSRVFPRPTQLNPAMLRDLPLALPEMGDIFSLACIYLDILTFALKGRTTEFVKFRGSRQTTPSTSPRSRSKSHVDTSFHAADSDKLDVWTDILREDATKRPEEIFRAVPELLSLCKQMMVQNATLRPSARAVSESIQSILVGQAGVETLCCARRK</sequence>
<comment type="caution">
    <text evidence="3">The sequence shown here is derived from an EMBL/GenBank/DDBJ whole genome shotgun (WGS) entry which is preliminary data.</text>
</comment>
<dbReference type="PANTHER" id="PTHR44305">
    <property type="entry name" value="SI:DKEY-192D15.2-RELATED"/>
    <property type="match status" value="1"/>
</dbReference>
<dbReference type="SUPFAM" id="SSF56112">
    <property type="entry name" value="Protein kinase-like (PK-like)"/>
    <property type="match status" value="1"/>
</dbReference>
<dbReference type="Gene3D" id="1.10.510.10">
    <property type="entry name" value="Transferase(Phosphotransferase) domain 1"/>
    <property type="match status" value="2"/>
</dbReference>
<keyword evidence="4" id="KW-1185">Reference proteome</keyword>
<dbReference type="AlphaFoldDB" id="A0A1V8T5F5"/>
<dbReference type="SMART" id="SM00220">
    <property type="entry name" value="S_TKc"/>
    <property type="match status" value="1"/>
</dbReference>
<proteinExistence type="predicted"/>
<feature type="compositionally biased region" description="Low complexity" evidence="1">
    <location>
        <begin position="380"/>
        <end position="406"/>
    </location>
</feature>
<dbReference type="GO" id="GO:0005524">
    <property type="term" value="F:ATP binding"/>
    <property type="evidence" value="ECO:0007669"/>
    <property type="project" value="InterPro"/>
</dbReference>
<dbReference type="Pfam" id="PF00069">
    <property type="entry name" value="Pkinase"/>
    <property type="match status" value="1"/>
</dbReference>
<feature type="region of interest" description="Disordered" evidence="1">
    <location>
        <begin position="380"/>
        <end position="417"/>
    </location>
</feature>
<evidence type="ECO:0000313" key="4">
    <source>
        <dbReference type="Proteomes" id="UP000192596"/>
    </source>
</evidence>
<dbReference type="InterPro" id="IPR000719">
    <property type="entry name" value="Prot_kinase_dom"/>
</dbReference>
<evidence type="ECO:0000259" key="2">
    <source>
        <dbReference type="PROSITE" id="PS50011"/>
    </source>
</evidence>
<evidence type="ECO:0000256" key="1">
    <source>
        <dbReference type="SAM" id="MobiDB-lite"/>
    </source>
</evidence>
<dbReference type="Proteomes" id="UP000192596">
    <property type="component" value="Unassembled WGS sequence"/>
</dbReference>
<dbReference type="STRING" id="1507870.A0A1V8T5F5"/>
<dbReference type="InterPro" id="IPR053083">
    <property type="entry name" value="TF_kinase-domain_protein"/>
</dbReference>
<feature type="compositionally biased region" description="Low complexity" evidence="1">
    <location>
        <begin position="525"/>
        <end position="535"/>
    </location>
</feature>
<feature type="domain" description="Protein kinase" evidence="2">
    <location>
        <begin position="134"/>
        <end position="608"/>
    </location>
</feature>
<protein>
    <recommendedName>
        <fullName evidence="2">Protein kinase domain-containing protein</fullName>
    </recommendedName>
</protein>
<reference evidence="4" key="1">
    <citation type="submission" date="2017-03" db="EMBL/GenBank/DDBJ databases">
        <title>Genomes of endolithic fungi from Antarctica.</title>
        <authorList>
            <person name="Coleine C."/>
            <person name="Masonjones S."/>
            <person name="Stajich J.E."/>
        </authorList>
    </citation>
    <scope>NUCLEOTIDE SEQUENCE [LARGE SCALE GENOMIC DNA]</scope>
    <source>
        <strain evidence="4">CCFEE 5527</strain>
    </source>
</reference>
<dbReference type="PROSITE" id="PS50011">
    <property type="entry name" value="PROTEIN_KINASE_DOM"/>
    <property type="match status" value="1"/>
</dbReference>
<name>A0A1V8T5F5_9PEZI</name>
<organism evidence="3 4">
    <name type="scientific">Cryoendolithus antarcticus</name>
    <dbReference type="NCBI Taxonomy" id="1507870"/>
    <lineage>
        <taxon>Eukaryota</taxon>
        <taxon>Fungi</taxon>
        <taxon>Dikarya</taxon>
        <taxon>Ascomycota</taxon>
        <taxon>Pezizomycotina</taxon>
        <taxon>Dothideomycetes</taxon>
        <taxon>Dothideomycetidae</taxon>
        <taxon>Cladosporiales</taxon>
        <taxon>Cladosporiaceae</taxon>
        <taxon>Cryoendolithus</taxon>
    </lineage>
</organism>
<feature type="region of interest" description="Disordered" evidence="1">
    <location>
        <begin position="454"/>
        <end position="473"/>
    </location>
</feature>
<feature type="compositionally biased region" description="Polar residues" evidence="1">
    <location>
        <begin position="407"/>
        <end position="417"/>
    </location>
</feature>
<feature type="region of interest" description="Disordered" evidence="1">
    <location>
        <begin position="523"/>
        <end position="544"/>
    </location>
</feature>